<keyword evidence="1" id="KW-0479">Metal-binding</keyword>
<dbReference type="GO" id="GO:0008239">
    <property type="term" value="F:dipeptidyl-peptidase activity"/>
    <property type="evidence" value="ECO:0007669"/>
    <property type="project" value="TreeGrafter"/>
</dbReference>
<comment type="caution">
    <text evidence="4">The sequence shown here is derived from an EMBL/GenBank/DDBJ whole genome shotgun (WGS) entry which is preliminary data.</text>
</comment>
<accession>A0A9D9IFF9</accession>
<dbReference type="EMBL" id="JADIMB010000121">
    <property type="protein sequence ID" value="MBO8471773.1"/>
    <property type="molecule type" value="Genomic_DNA"/>
</dbReference>
<feature type="signal peptide" evidence="3">
    <location>
        <begin position="1"/>
        <end position="20"/>
    </location>
</feature>
<evidence type="ECO:0000256" key="2">
    <source>
        <dbReference type="ARBA" id="ARBA00022801"/>
    </source>
</evidence>
<dbReference type="GO" id="GO:0046872">
    <property type="term" value="F:metal ion binding"/>
    <property type="evidence" value="ECO:0007669"/>
    <property type="project" value="UniProtKB-KW"/>
</dbReference>
<dbReference type="InterPro" id="IPR039461">
    <property type="entry name" value="Peptidase_M49"/>
</dbReference>
<feature type="chain" id="PRO_5038518033" evidence="3">
    <location>
        <begin position="21"/>
        <end position="540"/>
    </location>
</feature>
<evidence type="ECO:0000256" key="3">
    <source>
        <dbReference type="SAM" id="SignalP"/>
    </source>
</evidence>
<proteinExistence type="predicted"/>
<dbReference type="Pfam" id="PF03571">
    <property type="entry name" value="Peptidase_M49"/>
    <property type="match status" value="1"/>
</dbReference>
<evidence type="ECO:0000256" key="1">
    <source>
        <dbReference type="ARBA" id="ARBA00022723"/>
    </source>
</evidence>
<keyword evidence="2 4" id="KW-0378">Hydrolase</keyword>
<dbReference type="AlphaFoldDB" id="A0A9D9IFF9"/>
<sequence>MNIRNLVLLSCPALAFASMAASCSGPGENGRDLQRKVDEYAVVELTSPMLDTLSDKNKQVLNLFRAAAVVTDRLFWQQTFGDKALMENLGDQAAADYAMINYGPWDRLDDNSPFVKGYGEKPAGANYYPQDITKAEFDSFDDPAKNSPYTVLRRDGDGNLKCVWYHDEYREPLERICRYLEEAAMITENEGLRNYLQKRVQAFRTDEYYESDLAWMDMKDSNIDIVIGPIENYDDKLNEIKTSYECFILLKDIERSAELAKYVSMLPDLQKMLPCPDEYKTFVPGTSSDLNVYDAIYYAGDCNAGSKTIAINLPNDDRVQAVKGTRRLQLHNSITAKFSKILLPIGRVLVEPEQRKHLRSEAFFWNVTFHEVAHGLGVKETVNGRGSVDEAMKDMKTTWEEAKADILGLFMVCRLIDMQEIPLISKEDAITTFIAGLVRSVRFGAASSHGKANMMCYNYLKDNGAFSRNSEGLYHIDYAKALEAIDGWAGLILKTQATGDYEFAKSYTEKNAVIHEPLAADIANVNGHDIPRDIRFDFVW</sequence>
<evidence type="ECO:0000313" key="5">
    <source>
        <dbReference type="Proteomes" id="UP000823603"/>
    </source>
</evidence>
<organism evidence="4 5">
    <name type="scientific">Candidatus Cryptobacteroides faecavium</name>
    <dbReference type="NCBI Taxonomy" id="2840762"/>
    <lineage>
        <taxon>Bacteria</taxon>
        <taxon>Pseudomonadati</taxon>
        <taxon>Bacteroidota</taxon>
        <taxon>Bacteroidia</taxon>
        <taxon>Bacteroidales</taxon>
        <taxon>Candidatus Cryptobacteroides</taxon>
    </lineage>
</organism>
<protein>
    <submittedName>
        <fullName evidence="4">Zn-dependent hydrolase</fullName>
    </submittedName>
</protein>
<dbReference type="PANTHER" id="PTHR23422:SF9">
    <property type="entry name" value="ZN-DEPENDENT HYDROLASE"/>
    <property type="match status" value="1"/>
</dbReference>
<gene>
    <name evidence="4" type="ORF">IAB82_08280</name>
</gene>
<reference evidence="4" key="2">
    <citation type="journal article" date="2021" name="PeerJ">
        <title>Extensive microbial diversity within the chicken gut microbiome revealed by metagenomics and culture.</title>
        <authorList>
            <person name="Gilroy R."/>
            <person name="Ravi A."/>
            <person name="Getino M."/>
            <person name="Pursley I."/>
            <person name="Horton D.L."/>
            <person name="Alikhan N.F."/>
            <person name="Baker D."/>
            <person name="Gharbi K."/>
            <person name="Hall N."/>
            <person name="Watson M."/>
            <person name="Adriaenssens E.M."/>
            <person name="Foster-Nyarko E."/>
            <person name="Jarju S."/>
            <person name="Secka A."/>
            <person name="Antonio M."/>
            <person name="Oren A."/>
            <person name="Chaudhuri R.R."/>
            <person name="La Ragione R."/>
            <person name="Hildebrand F."/>
            <person name="Pallen M.J."/>
        </authorList>
    </citation>
    <scope>NUCLEOTIDE SEQUENCE</scope>
    <source>
        <strain evidence="4">B2-22910</strain>
    </source>
</reference>
<evidence type="ECO:0000313" key="4">
    <source>
        <dbReference type="EMBL" id="MBO8471773.1"/>
    </source>
</evidence>
<name>A0A9D9IFF9_9BACT</name>
<dbReference type="PROSITE" id="PS51257">
    <property type="entry name" value="PROKAR_LIPOPROTEIN"/>
    <property type="match status" value="1"/>
</dbReference>
<dbReference type="PANTHER" id="PTHR23422">
    <property type="entry name" value="DIPEPTIDYL PEPTIDASE III-RELATED"/>
    <property type="match status" value="1"/>
</dbReference>
<dbReference type="Gene3D" id="3.30.540.30">
    <property type="match status" value="1"/>
</dbReference>
<dbReference type="GO" id="GO:0005737">
    <property type="term" value="C:cytoplasm"/>
    <property type="evidence" value="ECO:0007669"/>
    <property type="project" value="TreeGrafter"/>
</dbReference>
<dbReference type="Proteomes" id="UP000823603">
    <property type="component" value="Unassembled WGS sequence"/>
</dbReference>
<reference evidence="4" key="1">
    <citation type="submission" date="2020-10" db="EMBL/GenBank/DDBJ databases">
        <authorList>
            <person name="Gilroy R."/>
        </authorList>
    </citation>
    <scope>NUCLEOTIDE SEQUENCE</scope>
    <source>
        <strain evidence="4">B2-22910</strain>
    </source>
</reference>
<keyword evidence="3" id="KW-0732">Signal</keyword>